<dbReference type="EMBL" id="JXOK01000046">
    <property type="protein sequence ID" value="KIN10676.1"/>
    <property type="molecule type" value="Genomic_DNA"/>
</dbReference>
<comment type="caution">
    <text evidence="1">The sequence shown here is derived from an EMBL/GenBank/DDBJ whole genome shotgun (WGS) entry which is preliminary data.</text>
</comment>
<accession>A0A0C3HRA3</accession>
<dbReference type="Proteomes" id="UP000031977">
    <property type="component" value="Unassembled WGS sequence"/>
</dbReference>
<keyword evidence="2" id="KW-1185">Reference proteome</keyword>
<dbReference type="STRING" id="50718.SU60_12250"/>
<gene>
    <name evidence="1" type="ORF">SU60_12250</name>
</gene>
<protein>
    <submittedName>
        <fullName evidence="1">Uncharacterized protein</fullName>
    </submittedName>
</protein>
<sequence length="63" mass="7237">MLTSSNRDAKHTRNWTQIGVLLSIFSSVFVKKNDSGWYKLSVHELPPMTDSINQNQSNKKSDR</sequence>
<evidence type="ECO:0000313" key="2">
    <source>
        <dbReference type="Proteomes" id="UP000031977"/>
    </source>
</evidence>
<name>A0A0C3HRA3_9VIBR</name>
<proteinExistence type="predicted"/>
<reference evidence="1 2" key="1">
    <citation type="submission" date="2015-01" db="EMBL/GenBank/DDBJ databases">
        <title>Draft genome of Vibrio mytili type strain CAIM 528.</title>
        <authorList>
            <person name="Gonzalez-Castillo A."/>
            <person name="Gomez-Gil B."/>
            <person name="Enciso-Ibarra J."/>
        </authorList>
    </citation>
    <scope>NUCLEOTIDE SEQUENCE [LARGE SCALE GENOMIC DNA]</scope>
    <source>
        <strain evidence="1 2">CAIM 528</strain>
    </source>
</reference>
<evidence type="ECO:0000313" key="1">
    <source>
        <dbReference type="EMBL" id="KIN10676.1"/>
    </source>
</evidence>
<organism evidence="1 2">
    <name type="scientific">Vibrio mytili</name>
    <dbReference type="NCBI Taxonomy" id="50718"/>
    <lineage>
        <taxon>Bacteria</taxon>
        <taxon>Pseudomonadati</taxon>
        <taxon>Pseudomonadota</taxon>
        <taxon>Gammaproteobacteria</taxon>
        <taxon>Vibrionales</taxon>
        <taxon>Vibrionaceae</taxon>
        <taxon>Vibrio</taxon>
    </lineage>
</organism>
<dbReference type="AlphaFoldDB" id="A0A0C3HRA3"/>